<dbReference type="Proteomes" id="UP001403385">
    <property type="component" value="Unassembled WGS sequence"/>
</dbReference>
<evidence type="ECO:0000256" key="1">
    <source>
        <dbReference type="ARBA" id="ARBA00022676"/>
    </source>
</evidence>
<dbReference type="GO" id="GO:0009244">
    <property type="term" value="P:lipopolysaccharide core region biosynthetic process"/>
    <property type="evidence" value="ECO:0007669"/>
    <property type="project" value="TreeGrafter"/>
</dbReference>
<evidence type="ECO:0000313" key="4">
    <source>
        <dbReference type="Proteomes" id="UP001403385"/>
    </source>
</evidence>
<gene>
    <name evidence="3" type="ORF">AAG747_09655</name>
</gene>
<dbReference type="GO" id="GO:0008713">
    <property type="term" value="F:ADP-heptose-lipopolysaccharide heptosyltransferase activity"/>
    <property type="evidence" value="ECO:0007669"/>
    <property type="project" value="TreeGrafter"/>
</dbReference>
<dbReference type="PANTHER" id="PTHR30160">
    <property type="entry name" value="TETRAACYLDISACCHARIDE 4'-KINASE-RELATED"/>
    <property type="match status" value="1"/>
</dbReference>
<keyword evidence="2" id="KW-0808">Transferase</keyword>
<keyword evidence="1" id="KW-0328">Glycosyltransferase</keyword>
<sequence>MKRWIISRTDHLNGVIVTLPLAGYLKSVYPDLHISFIGRAYARDIVERCKHIDQFIDREQVLKQPETLSSLDADAIVFLFPDKELAKVAHKAKIPQRVGTSSPFFQWRYCNKRVKVSAKHISEHEAQRNFKLLAPLGVEHTPTLEELPSYFGLEADPEAPKSFTRYLKKDLFNLILHPKSSDSAHNWPLEQYFALLEALPRYRFQVLVVGSEAEGELLKQKMPSIFYLPYVTNLTGKLNLTDLLGLIDAADGVIASNTGPLHLAAALGKQTLGLYAPAQNMHPERWAPLGEKAECLWKEKDCDACKKSLKCSCIQSIPVEEVLDKVKAFEK</sequence>
<dbReference type="Gene3D" id="3.40.50.2000">
    <property type="entry name" value="Glycogen Phosphorylase B"/>
    <property type="match status" value="2"/>
</dbReference>
<dbReference type="EMBL" id="JBDKWZ010000005">
    <property type="protein sequence ID" value="MEN7548175.1"/>
    <property type="molecule type" value="Genomic_DNA"/>
</dbReference>
<dbReference type="CDD" id="cd03789">
    <property type="entry name" value="GT9_LPS_heptosyltransferase"/>
    <property type="match status" value="1"/>
</dbReference>
<name>A0AAW9S6U7_9BACT</name>
<dbReference type="InterPro" id="IPR051199">
    <property type="entry name" value="LPS_LOS_Heptosyltrfase"/>
</dbReference>
<dbReference type="InterPro" id="IPR002201">
    <property type="entry name" value="Glyco_trans_9"/>
</dbReference>
<dbReference type="PANTHER" id="PTHR30160:SF15">
    <property type="entry name" value="GLYCOSYLTRANSFERASE HI_0523-RELATED"/>
    <property type="match status" value="1"/>
</dbReference>
<reference evidence="3 4" key="1">
    <citation type="submission" date="2024-04" db="EMBL/GenBank/DDBJ databases">
        <title>Novel genus in family Flammeovirgaceae.</title>
        <authorList>
            <person name="Nguyen T.H."/>
            <person name="Vuong T.Q."/>
            <person name="Le H."/>
            <person name="Kim S.-G."/>
        </authorList>
    </citation>
    <scope>NUCLEOTIDE SEQUENCE [LARGE SCALE GENOMIC DNA]</scope>
    <source>
        <strain evidence="3 4">JCM 23209</strain>
    </source>
</reference>
<protein>
    <submittedName>
        <fullName evidence="3">Glycosyltransferase family 9 protein</fullName>
    </submittedName>
</protein>
<evidence type="ECO:0000313" key="3">
    <source>
        <dbReference type="EMBL" id="MEN7548175.1"/>
    </source>
</evidence>
<dbReference type="Pfam" id="PF01075">
    <property type="entry name" value="Glyco_transf_9"/>
    <property type="match status" value="1"/>
</dbReference>
<dbReference type="AlphaFoldDB" id="A0AAW9S6U7"/>
<dbReference type="SUPFAM" id="SSF53756">
    <property type="entry name" value="UDP-Glycosyltransferase/glycogen phosphorylase"/>
    <property type="match status" value="1"/>
</dbReference>
<comment type="caution">
    <text evidence="3">The sequence shown here is derived from an EMBL/GenBank/DDBJ whole genome shotgun (WGS) entry which is preliminary data.</text>
</comment>
<organism evidence="3 4">
    <name type="scientific">Rapidithrix thailandica</name>
    <dbReference type="NCBI Taxonomy" id="413964"/>
    <lineage>
        <taxon>Bacteria</taxon>
        <taxon>Pseudomonadati</taxon>
        <taxon>Bacteroidota</taxon>
        <taxon>Cytophagia</taxon>
        <taxon>Cytophagales</taxon>
        <taxon>Flammeovirgaceae</taxon>
        <taxon>Rapidithrix</taxon>
    </lineage>
</organism>
<dbReference type="RefSeq" id="WP_346820956.1">
    <property type="nucleotide sequence ID" value="NZ_JBDKWZ010000005.1"/>
</dbReference>
<keyword evidence="4" id="KW-1185">Reference proteome</keyword>
<accession>A0AAW9S6U7</accession>
<proteinExistence type="predicted"/>
<evidence type="ECO:0000256" key="2">
    <source>
        <dbReference type="ARBA" id="ARBA00022679"/>
    </source>
</evidence>
<dbReference type="GO" id="GO:0005829">
    <property type="term" value="C:cytosol"/>
    <property type="evidence" value="ECO:0007669"/>
    <property type="project" value="TreeGrafter"/>
</dbReference>